<proteinExistence type="predicted"/>
<name>A0A0F9CTQ7_9ZZZZ</name>
<sequence length="444" mass="51293">MGTWVTCPNCIKNLPKKYQNKKERKEIHQATCDECKNKVARKHYETGVKRGIWLKKWKKASESFNKAGKEFQNINEEESQLQCEIMGLLSKLNNEKNKVVDKDIFQKIISGRFDRFIGQNFKIQGFTEFDPLYYEAKAWNEYFKIDPIKNIHNRTTQMKAASHEFFNIGYGLLFFSNYILKKKKTNVELALDIEAEAEEDLGEFYASRGDIDFASVHLNNAVSVYLSLEQKEKANKLKMIRQSLRMETACWVCGARSKGHKKTFNYKFTGLHEDNYNMVLSLLKQRQERNPSFFNNTIYTTKEPIKVIQNEIFGEKKSTSKVANTHEQGVPQNINTAAKQENPYQISLTKPGNGLIYEEDEEIAISHQGLKSTEGIRGIYLSICITCQGLVDELAQNIVDKALIPVWKEIFTLKSEMNNVYSMISDLKSQIDSIKRKMIGFKRG</sequence>
<comment type="caution">
    <text evidence="1">The sequence shown here is derived from an EMBL/GenBank/DDBJ whole genome shotgun (WGS) entry which is preliminary data.</text>
</comment>
<reference evidence="1" key="1">
    <citation type="journal article" date="2015" name="Nature">
        <title>Complex archaea that bridge the gap between prokaryotes and eukaryotes.</title>
        <authorList>
            <person name="Spang A."/>
            <person name="Saw J.H."/>
            <person name="Jorgensen S.L."/>
            <person name="Zaremba-Niedzwiedzka K."/>
            <person name="Martijn J."/>
            <person name="Lind A.E."/>
            <person name="van Eijk R."/>
            <person name="Schleper C."/>
            <person name="Guy L."/>
            <person name="Ettema T.J."/>
        </authorList>
    </citation>
    <scope>NUCLEOTIDE SEQUENCE</scope>
</reference>
<dbReference type="AlphaFoldDB" id="A0A0F9CTQ7"/>
<accession>A0A0F9CTQ7</accession>
<dbReference type="EMBL" id="LAZR01031776">
    <property type="protein sequence ID" value="KKL52768.1"/>
    <property type="molecule type" value="Genomic_DNA"/>
</dbReference>
<evidence type="ECO:0000313" key="1">
    <source>
        <dbReference type="EMBL" id="KKL52768.1"/>
    </source>
</evidence>
<organism evidence="1">
    <name type="scientific">marine sediment metagenome</name>
    <dbReference type="NCBI Taxonomy" id="412755"/>
    <lineage>
        <taxon>unclassified sequences</taxon>
        <taxon>metagenomes</taxon>
        <taxon>ecological metagenomes</taxon>
    </lineage>
</organism>
<protein>
    <submittedName>
        <fullName evidence="1">Uncharacterized protein</fullName>
    </submittedName>
</protein>
<gene>
    <name evidence="1" type="ORF">LCGC14_2282170</name>
</gene>